<dbReference type="Proteomes" id="UP000319383">
    <property type="component" value="Chromosome"/>
</dbReference>
<evidence type="ECO:0000256" key="3">
    <source>
        <dbReference type="SAM" id="SignalP"/>
    </source>
</evidence>
<dbReference type="InterPro" id="IPR036249">
    <property type="entry name" value="Thioredoxin-like_sf"/>
</dbReference>
<dbReference type="InterPro" id="IPR001258">
    <property type="entry name" value="NHL_repeat"/>
</dbReference>
<feature type="signal peptide" evidence="3">
    <location>
        <begin position="1"/>
        <end position="36"/>
    </location>
</feature>
<keyword evidence="3" id="KW-0732">Signal</keyword>
<dbReference type="SMART" id="SM00135">
    <property type="entry name" value="LY"/>
    <property type="match status" value="2"/>
</dbReference>
<evidence type="ECO:0000313" key="5">
    <source>
        <dbReference type="EMBL" id="QDU44421.1"/>
    </source>
</evidence>
<dbReference type="PROSITE" id="PS51352">
    <property type="entry name" value="THIOREDOXIN_2"/>
    <property type="match status" value="1"/>
</dbReference>
<evidence type="ECO:0000256" key="2">
    <source>
        <dbReference type="SAM" id="MobiDB-lite"/>
    </source>
</evidence>
<dbReference type="GO" id="GO:0016491">
    <property type="term" value="F:oxidoreductase activity"/>
    <property type="evidence" value="ECO:0007669"/>
    <property type="project" value="UniProtKB-KW"/>
</dbReference>
<keyword evidence="1" id="KW-0677">Repeat</keyword>
<dbReference type="Gene3D" id="2.120.10.30">
    <property type="entry name" value="TolB, C-terminal domain"/>
    <property type="match status" value="3"/>
</dbReference>
<evidence type="ECO:0000313" key="6">
    <source>
        <dbReference type="Proteomes" id="UP000319383"/>
    </source>
</evidence>
<dbReference type="RefSeq" id="WP_145376783.1">
    <property type="nucleotide sequence ID" value="NZ_CP036276.1"/>
</dbReference>
<dbReference type="AlphaFoldDB" id="A0A517ZPP0"/>
<dbReference type="EMBL" id="CP036276">
    <property type="protein sequence ID" value="QDU44421.1"/>
    <property type="molecule type" value="Genomic_DNA"/>
</dbReference>
<keyword evidence="6" id="KW-1185">Reference proteome</keyword>
<dbReference type="PANTHER" id="PTHR46388:SF2">
    <property type="entry name" value="NHL REPEAT-CONTAINING PROTEIN 2"/>
    <property type="match status" value="1"/>
</dbReference>
<dbReference type="Pfam" id="PF13905">
    <property type="entry name" value="Thioredoxin_8"/>
    <property type="match status" value="1"/>
</dbReference>
<evidence type="ECO:0000256" key="1">
    <source>
        <dbReference type="ARBA" id="ARBA00022737"/>
    </source>
</evidence>
<reference evidence="5 6" key="1">
    <citation type="submission" date="2019-02" db="EMBL/GenBank/DDBJ databases">
        <title>Deep-cultivation of Planctomycetes and their phenomic and genomic characterization uncovers novel biology.</title>
        <authorList>
            <person name="Wiegand S."/>
            <person name="Jogler M."/>
            <person name="Boedeker C."/>
            <person name="Pinto D."/>
            <person name="Vollmers J."/>
            <person name="Rivas-Marin E."/>
            <person name="Kohn T."/>
            <person name="Peeters S.H."/>
            <person name="Heuer A."/>
            <person name="Rast P."/>
            <person name="Oberbeckmann S."/>
            <person name="Bunk B."/>
            <person name="Jeske O."/>
            <person name="Meyerdierks A."/>
            <person name="Storesund J.E."/>
            <person name="Kallscheuer N."/>
            <person name="Luecker S."/>
            <person name="Lage O.M."/>
            <person name="Pohl T."/>
            <person name="Merkel B.J."/>
            <person name="Hornburger P."/>
            <person name="Mueller R.-W."/>
            <person name="Bruemmer F."/>
            <person name="Labrenz M."/>
            <person name="Spormann A.M."/>
            <person name="Op den Camp H."/>
            <person name="Overmann J."/>
            <person name="Amann R."/>
            <person name="Jetten M.S.M."/>
            <person name="Mascher T."/>
            <person name="Medema M.H."/>
            <person name="Devos D.P."/>
            <person name="Kaster A.-K."/>
            <person name="Ovreas L."/>
            <person name="Rohde M."/>
            <person name="Galperin M.Y."/>
            <person name="Jogler C."/>
        </authorList>
    </citation>
    <scope>NUCLEOTIDE SEQUENCE [LARGE SCALE GENOMIC DNA]</scope>
    <source>
        <strain evidence="5 6">Mal52</strain>
    </source>
</reference>
<dbReference type="EC" id="1.8.-.-" evidence="5"/>
<sequence precursor="true">MQLNRLQWKHQFVNPNGIISVCLCAAVLFGGQIAVADDADKPKTDEAKPTADKPAADADQPVEEKNPFTRHFRVKDFDGGNGWLNTSGPITPQDLRGKIVILDFWTYCCINCIHILPELKALEKKYPDQLVVIGIHSAKFDNEKGTENIRQAIMRYEIEHPVINDSDMTLWRKFFTRSWPTIGIIDPEGYFVGNNSGEFQHQTIDKHVIQPLLAYHRKKGTLDETPIDFQLERESAQPTPLRYPGKLLADETADRLYISDSNNNRIVITTLDGKLVDIIGNGNMGTDDGGYDTATFDHPQGMALRGDVLYIADTENHLIRKVDLKTKQVATLAGTGEQNRSRRVGKELLTTALNSPWALSAIGDQLYIAMAGPHQMWVLDETAGTVRPYAGSGREDVIDGPMFESAMAQPSGVATDGEFLYVVDSEASAVRKIDLDPEGTVTTLVGKNGGGLFRFGDVDGVGAEVKLQHPLGITYDNGKLYVADSYNHKIKVVDIDTGQCMTFLGTGTAGNKAQPPQFSEPAGLAVAGSRLYIADTNNHQIRVADLDSKQVTTLDIAGLMPPSPPKAVAKQRPLKNVIKLPPTEIAAGKTLPFAVQLDIPDGFKINKLAPVTYRVTAQGAQSLIADKHLGIRGEAKFADGAAQFALPLEQETGATTLLISVTYQFCRDGAGGLCKIRTANWSLPITVNPTATERTVKLTVPAPKK</sequence>
<feature type="domain" description="Thioredoxin" evidence="4">
    <location>
        <begin position="47"/>
        <end position="214"/>
    </location>
</feature>
<dbReference type="Gene3D" id="3.40.30.10">
    <property type="entry name" value="Glutaredoxin"/>
    <property type="match status" value="1"/>
</dbReference>
<dbReference type="InterPro" id="IPR012336">
    <property type="entry name" value="Thioredoxin-like_fold"/>
</dbReference>
<gene>
    <name evidence="5" type="primary">ykuV</name>
    <name evidence="5" type="ORF">Mal52_29020</name>
</gene>
<dbReference type="CDD" id="cd14951">
    <property type="entry name" value="NHL-2_like"/>
    <property type="match status" value="1"/>
</dbReference>
<dbReference type="SUPFAM" id="SSF52833">
    <property type="entry name" value="Thioredoxin-like"/>
    <property type="match status" value="1"/>
</dbReference>
<dbReference type="InterPro" id="IPR045302">
    <property type="entry name" value="NHL2_NHL_rpt_dom"/>
</dbReference>
<dbReference type="Pfam" id="PF01436">
    <property type="entry name" value="NHL"/>
    <property type="match status" value="2"/>
</dbReference>
<dbReference type="InterPro" id="IPR011042">
    <property type="entry name" value="6-blade_b-propeller_TolB-like"/>
</dbReference>
<feature type="region of interest" description="Disordered" evidence="2">
    <location>
        <begin position="39"/>
        <end position="64"/>
    </location>
</feature>
<dbReference type="PANTHER" id="PTHR46388">
    <property type="entry name" value="NHL REPEAT-CONTAINING PROTEIN 2"/>
    <property type="match status" value="1"/>
</dbReference>
<accession>A0A517ZPP0</accession>
<organism evidence="5 6">
    <name type="scientific">Symmachiella dynata</name>
    <dbReference type="NCBI Taxonomy" id="2527995"/>
    <lineage>
        <taxon>Bacteria</taxon>
        <taxon>Pseudomonadati</taxon>
        <taxon>Planctomycetota</taxon>
        <taxon>Planctomycetia</taxon>
        <taxon>Planctomycetales</taxon>
        <taxon>Planctomycetaceae</taxon>
        <taxon>Symmachiella</taxon>
    </lineage>
</organism>
<dbReference type="SUPFAM" id="SSF101898">
    <property type="entry name" value="NHL repeat"/>
    <property type="match status" value="1"/>
</dbReference>
<feature type="chain" id="PRO_5021888864" evidence="3">
    <location>
        <begin position="37"/>
        <end position="705"/>
    </location>
</feature>
<dbReference type="KEGG" id="sdyn:Mal52_29020"/>
<protein>
    <submittedName>
        <fullName evidence="5">Thiol-disulfide oxidoreductase YkuV</fullName>
        <ecNumber evidence="5">1.8.-.-</ecNumber>
    </submittedName>
</protein>
<keyword evidence="5" id="KW-0560">Oxidoreductase</keyword>
<dbReference type="InterPro" id="IPR013766">
    <property type="entry name" value="Thioredoxin_domain"/>
</dbReference>
<proteinExistence type="predicted"/>
<evidence type="ECO:0000259" key="4">
    <source>
        <dbReference type="PROSITE" id="PS51352"/>
    </source>
</evidence>
<name>A0A517ZPP0_9PLAN</name>
<dbReference type="InterPro" id="IPR000033">
    <property type="entry name" value="LDLR_classB_rpt"/>
</dbReference>